<keyword evidence="2" id="KW-0812">Transmembrane</keyword>
<proteinExistence type="predicted"/>
<keyword evidence="2" id="KW-0472">Membrane</keyword>
<dbReference type="Proteomes" id="UP001180845">
    <property type="component" value="Unassembled WGS sequence"/>
</dbReference>
<evidence type="ECO:0000313" key="4">
    <source>
        <dbReference type="Proteomes" id="UP001180845"/>
    </source>
</evidence>
<feature type="region of interest" description="Disordered" evidence="1">
    <location>
        <begin position="1"/>
        <end position="41"/>
    </location>
</feature>
<name>A0AAE3ZB57_9ACTN</name>
<keyword evidence="4" id="KW-1185">Reference proteome</keyword>
<gene>
    <name evidence="3" type="ORF">JOF55_000831</name>
</gene>
<accession>A0AAE3ZB57</accession>
<sequence>MPQHPSNPPTAHAQAGGGPAGSPPPAEPQQRADRSGSRSGVTPTGWLLRGLVLCAVSVVSGLLWLLIKPDTSGTDAPQAGGNSSQKGLYRFDQHSREEMPGCRQFSTDEIADYFSEHPCEHLTRALYTTTLPGGERVLTSVVTARMPNAPSAKELEKLTTRSGTGNIEDLVSAGRPVPDNFPDLNGDLGYASQQQGRLVVIGESAYFANPNRDDARLKKVTTDALRLGWPQDKAPE</sequence>
<evidence type="ECO:0000256" key="2">
    <source>
        <dbReference type="SAM" id="Phobius"/>
    </source>
</evidence>
<dbReference type="RefSeq" id="WP_310269765.1">
    <property type="nucleotide sequence ID" value="NZ_JAVDXW010000001.1"/>
</dbReference>
<evidence type="ECO:0000313" key="3">
    <source>
        <dbReference type="EMBL" id="MDR7300650.1"/>
    </source>
</evidence>
<protein>
    <submittedName>
        <fullName evidence="3">Uncharacterized protein</fullName>
    </submittedName>
</protein>
<reference evidence="3" key="1">
    <citation type="submission" date="2023-07" db="EMBL/GenBank/DDBJ databases">
        <title>Sequencing the genomes of 1000 actinobacteria strains.</title>
        <authorList>
            <person name="Klenk H.-P."/>
        </authorList>
    </citation>
    <scope>NUCLEOTIDE SEQUENCE</scope>
    <source>
        <strain evidence="3">DSM 45977</strain>
    </source>
</reference>
<dbReference type="EMBL" id="JAVDXW010000001">
    <property type="protein sequence ID" value="MDR7300650.1"/>
    <property type="molecule type" value="Genomic_DNA"/>
</dbReference>
<dbReference type="AlphaFoldDB" id="A0AAE3ZB57"/>
<keyword evidence="2" id="KW-1133">Transmembrane helix</keyword>
<feature type="transmembrane region" description="Helical" evidence="2">
    <location>
        <begin position="46"/>
        <end position="67"/>
    </location>
</feature>
<organism evidence="3 4">
    <name type="scientific">Haloactinomyces albus</name>
    <dbReference type="NCBI Taxonomy" id="1352928"/>
    <lineage>
        <taxon>Bacteria</taxon>
        <taxon>Bacillati</taxon>
        <taxon>Actinomycetota</taxon>
        <taxon>Actinomycetes</taxon>
        <taxon>Actinopolysporales</taxon>
        <taxon>Actinopolysporaceae</taxon>
        <taxon>Haloactinomyces</taxon>
    </lineage>
</organism>
<evidence type="ECO:0000256" key="1">
    <source>
        <dbReference type="SAM" id="MobiDB-lite"/>
    </source>
</evidence>
<comment type="caution">
    <text evidence="3">The sequence shown here is derived from an EMBL/GenBank/DDBJ whole genome shotgun (WGS) entry which is preliminary data.</text>
</comment>